<keyword evidence="9" id="KW-0233">DNA recombination</keyword>
<dbReference type="GO" id="GO:0006310">
    <property type="term" value="P:DNA recombination"/>
    <property type="evidence" value="ECO:0007669"/>
    <property type="project" value="UniProtKB-KW"/>
</dbReference>
<reference evidence="14 15" key="1">
    <citation type="journal article" date="2023" name="Int. J. Syst. Evol. Microbiol.">
        <title>Sellimonas catena sp. nov., isolated from human faeces.</title>
        <authorList>
            <person name="Hisatomi A."/>
            <person name="Ohkuma M."/>
            <person name="Sakamoto M."/>
        </authorList>
    </citation>
    <scope>NUCLEOTIDE SEQUENCE [LARGE SCALE GENOMIC DNA]</scope>
    <source>
        <strain evidence="14 15">12EGH17</strain>
    </source>
</reference>
<dbReference type="Gene3D" id="1.10.443.10">
    <property type="entry name" value="Intergrase catalytic core"/>
    <property type="match status" value="1"/>
</dbReference>
<evidence type="ECO:0000313" key="15">
    <source>
        <dbReference type="Proteomes" id="UP001145145"/>
    </source>
</evidence>
<evidence type="ECO:0000256" key="10">
    <source>
        <dbReference type="ARBA" id="ARBA00023306"/>
    </source>
</evidence>
<evidence type="ECO:0000256" key="1">
    <source>
        <dbReference type="ARBA" id="ARBA00003283"/>
    </source>
</evidence>
<name>A0A9W6C9H2_9FIRM</name>
<keyword evidence="4" id="KW-0963">Cytoplasm</keyword>
<keyword evidence="6" id="KW-0159">Chromosome partition</keyword>
<dbReference type="Proteomes" id="UP001145145">
    <property type="component" value="Unassembled WGS sequence"/>
</dbReference>
<dbReference type="Pfam" id="PF00589">
    <property type="entry name" value="Phage_integrase"/>
    <property type="match status" value="1"/>
</dbReference>
<keyword evidence="5" id="KW-0132">Cell division</keyword>
<dbReference type="InterPro" id="IPR010998">
    <property type="entry name" value="Integrase_recombinase_N"/>
</dbReference>
<dbReference type="InterPro" id="IPR011010">
    <property type="entry name" value="DNA_brk_join_enz"/>
</dbReference>
<comment type="subcellular location">
    <subcellularLocation>
        <location evidence="2">Cytoplasm</location>
    </subcellularLocation>
</comment>
<dbReference type="AlphaFoldDB" id="A0A9W6C9H2"/>
<sequence length="356" mass="41071">MAKPATYREQVKIENTMRLREFLSELPPYVKEYFRAKETTTSDKTRLSYAYDLRVFFRFLQETNPTLHDKALSEISIKDLSMLKPVDFEEFEEYLKAYKTPDNRTETNSRTGIARKMSCLRSFYDYLCKRELLTSNPVRLVDMPKIKEKAIIQLDTDEVAALLDYIENYGNDLTGVKLYHYQKQKYRDIAIVTLLLGTGVRVSELVGLNISDVDFKNNGIRIIRKGGNEMIVYFGEEVEKALKDYLELQRNGITPLSGHEDALFLSGQKKRISVDAVEKMVKKYCSAVSVKTITPHKLRSTYGTALYRETGDIYLVADVLGHADVNTTKKHYAKLSDERRRSASKAVVLREKLYTQ</sequence>
<evidence type="ECO:0000256" key="9">
    <source>
        <dbReference type="ARBA" id="ARBA00023172"/>
    </source>
</evidence>
<dbReference type="PROSITE" id="PS51900">
    <property type="entry name" value="CB"/>
    <property type="match status" value="1"/>
</dbReference>
<dbReference type="InterPro" id="IPR002104">
    <property type="entry name" value="Integrase_catalytic"/>
</dbReference>
<evidence type="ECO:0000313" key="14">
    <source>
        <dbReference type="EMBL" id="GLG05090.1"/>
    </source>
</evidence>
<evidence type="ECO:0000256" key="3">
    <source>
        <dbReference type="ARBA" id="ARBA00008857"/>
    </source>
</evidence>
<dbReference type="InterPro" id="IPR004107">
    <property type="entry name" value="Integrase_SAM-like_N"/>
</dbReference>
<dbReference type="InterPro" id="IPR013762">
    <property type="entry name" value="Integrase-like_cat_sf"/>
</dbReference>
<evidence type="ECO:0000256" key="2">
    <source>
        <dbReference type="ARBA" id="ARBA00004496"/>
    </source>
</evidence>
<dbReference type="PANTHER" id="PTHR30349:SF77">
    <property type="entry name" value="TYROSINE RECOMBINASE XERC"/>
    <property type="match status" value="1"/>
</dbReference>
<dbReference type="Gene3D" id="1.10.150.130">
    <property type="match status" value="1"/>
</dbReference>
<evidence type="ECO:0000259" key="12">
    <source>
        <dbReference type="PROSITE" id="PS51898"/>
    </source>
</evidence>
<comment type="similarity">
    <text evidence="3">Belongs to the 'phage' integrase family.</text>
</comment>
<evidence type="ECO:0000256" key="11">
    <source>
        <dbReference type="PROSITE-ProRule" id="PRU01248"/>
    </source>
</evidence>
<accession>A0A9W6C9H2</accession>
<evidence type="ECO:0000256" key="7">
    <source>
        <dbReference type="ARBA" id="ARBA00022908"/>
    </source>
</evidence>
<evidence type="ECO:0000259" key="13">
    <source>
        <dbReference type="PROSITE" id="PS51900"/>
    </source>
</evidence>
<dbReference type="SUPFAM" id="SSF56349">
    <property type="entry name" value="DNA breaking-rejoining enzymes"/>
    <property type="match status" value="1"/>
</dbReference>
<dbReference type="GO" id="GO:0005737">
    <property type="term" value="C:cytoplasm"/>
    <property type="evidence" value="ECO:0007669"/>
    <property type="project" value="UniProtKB-SubCell"/>
</dbReference>
<dbReference type="EMBL" id="BSBO01000023">
    <property type="protein sequence ID" value="GLG05090.1"/>
    <property type="molecule type" value="Genomic_DNA"/>
</dbReference>
<dbReference type="GO" id="GO:0051301">
    <property type="term" value="P:cell division"/>
    <property type="evidence" value="ECO:0007669"/>
    <property type="project" value="UniProtKB-KW"/>
</dbReference>
<dbReference type="PROSITE" id="PS51898">
    <property type="entry name" value="TYR_RECOMBINASE"/>
    <property type="match status" value="1"/>
</dbReference>
<evidence type="ECO:0000256" key="8">
    <source>
        <dbReference type="ARBA" id="ARBA00023125"/>
    </source>
</evidence>
<keyword evidence="10" id="KW-0131">Cell cycle</keyword>
<dbReference type="PANTHER" id="PTHR30349">
    <property type="entry name" value="PHAGE INTEGRASE-RELATED"/>
    <property type="match status" value="1"/>
</dbReference>
<comment type="function">
    <text evidence="1">Site-specific tyrosine recombinase, which acts by catalyzing the cutting and rejoining of the recombining DNA molecules.</text>
</comment>
<evidence type="ECO:0000256" key="5">
    <source>
        <dbReference type="ARBA" id="ARBA00022618"/>
    </source>
</evidence>
<dbReference type="InterPro" id="IPR050090">
    <property type="entry name" value="Tyrosine_recombinase_XerCD"/>
</dbReference>
<keyword evidence="8 11" id="KW-0238">DNA-binding</keyword>
<protein>
    <submittedName>
        <fullName evidence="14">Recombinase XerD</fullName>
    </submittedName>
</protein>
<evidence type="ECO:0000256" key="4">
    <source>
        <dbReference type="ARBA" id="ARBA00022490"/>
    </source>
</evidence>
<gene>
    <name evidence="14" type="ORF">Selli1_22640</name>
</gene>
<dbReference type="GO" id="GO:0003677">
    <property type="term" value="F:DNA binding"/>
    <property type="evidence" value="ECO:0007669"/>
    <property type="project" value="UniProtKB-UniRule"/>
</dbReference>
<keyword evidence="15" id="KW-1185">Reference proteome</keyword>
<dbReference type="Pfam" id="PF02899">
    <property type="entry name" value="Phage_int_SAM_1"/>
    <property type="match status" value="1"/>
</dbReference>
<dbReference type="GO" id="GO:0015074">
    <property type="term" value="P:DNA integration"/>
    <property type="evidence" value="ECO:0007669"/>
    <property type="project" value="UniProtKB-KW"/>
</dbReference>
<dbReference type="RefSeq" id="WP_281873050.1">
    <property type="nucleotide sequence ID" value="NZ_BSBO01000023.1"/>
</dbReference>
<comment type="caution">
    <text evidence="14">The sequence shown here is derived from an EMBL/GenBank/DDBJ whole genome shotgun (WGS) entry which is preliminary data.</text>
</comment>
<feature type="domain" description="Tyr recombinase" evidence="12">
    <location>
        <begin position="149"/>
        <end position="345"/>
    </location>
</feature>
<feature type="domain" description="Core-binding (CB)" evidence="13">
    <location>
        <begin position="24"/>
        <end position="128"/>
    </location>
</feature>
<organism evidence="14 15">
    <name type="scientific">Sellimonas catena</name>
    <dbReference type="NCBI Taxonomy" id="2994035"/>
    <lineage>
        <taxon>Bacteria</taxon>
        <taxon>Bacillati</taxon>
        <taxon>Bacillota</taxon>
        <taxon>Clostridia</taxon>
        <taxon>Lachnospirales</taxon>
        <taxon>Lachnospiraceae</taxon>
        <taxon>Sellimonas</taxon>
    </lineage>
</organism>
<keyword evidence="7" id="KW-0229">DNA integration</keyword>
<dbReference type="GO" id="GO:0007059">
    <property type="term" value="P:chromosome segregation"/>
    <property type="evidence" value="ECO:0007669"/>
    <property type="project" value="UniProtKB-KW"/>
</dbReference>
<evidence type="ECO:0000256" key="6">
    <source>
        <dbReference type="ARBA" id="ARBA00022829"/>
    </source>
</evidence>
<proteinExistence type="inferred from homology"/>
<dbReference type="InterPro" id="IPR044068">
    <property type="entry name" value="CB"/>
</dbReference>